<dbReference type="SUPFAM" id="SSF49785">
    <property type="entry name" value="Galactose-binding domain-like"/>
    <property type="match status" value="1"/>
</dbReference>
<gene>
    <name evidence="4" type="ORF">HDF10_000547</name>
</gene>
<organism evidence="4 5">
    <name type="scientific">Tunturiibacter lichenicola</name>
    <dbReference type="NCBI Taxonomy" id="2051959"/>
    <lineage>
        <taxon>Bacteria</taxon>
        <taxon>Pseudomonadati</taxon>
        <taxon>Acidobacteriota</taxon>
        <taxon>Terriglobia</taxon>
        <taxon>Terriglobales</taxon>
        <taxon>Acidobacteriaceae</taxon>
        <taxon>Tunturiibacter</taxon>
    </lineage>
</organism>
<feature type="domain" description="Xaa-Pro dipeptidyl-peptidase C-terminal" evidence="3">
    <location>
        <begin position="460"/>
        <end position="719"/>
    </location>
</feature>
<dbReference type="InterPro" id="IPR008979">
    <property type="entry name" value="Galactose-bd-like_sf"/>
</dbReference>
<dbReference type="SUPFAM" id="SSF53474">
    <property type="entry name" value="alpha/beta-Hydrolases"/>
    <property type="match status" value="1"/>
</dbReference>
<dbReference type="GO" id="GO:0008239">
    <property type="term" value="F:dipeptidyl-peptidase activity"/>
    <property type="evidence" value="ECO:0007669"/>
    <property type="project" value="InterPro"/>
</dbReference>
<dbReference type="EMBL" id="JACHDZ010000001">
    <property type="protein sequence ID" value="MBB5342597.1"/>
    <property type="molecule type" value="Genomic_DNA"/>
</dbReference>
<proteinExistence type="predicted"/>
<evidence type="ECO:0000256" key="2">
    <source>
        <dbReference type="SAM" id="SignalP"/>
    </source>
</evidence>
<feature type="chain" id="PRO_5030842248" description="Xaa-Pro dipeptidyl-peptidase C-terminal domain-containing protein" evidence="2">
    <location>
        <begin position="27"/>
        <end position="726"/>
    </location>
</feature>
<dbReference type="InterPro" id="IPR005674">
    <property type="entry name" value="CocE/Ser_esterase"/>
</dbReference>
<sequence length="726" mass="80739">MSLMKIRGCCAVVFFGWMMASVAVVGAQEAQTAEKHHAIALPVGALDEYVGQYRDEVEPDVVSSVYREGGKLYIEGERWARVELQAESADHFYAKGLRVVFARSAASKVSGLTSTFGERGERGVETKEERFSQAGIRLNHFREYMRSEAMIPMRDGVKLHVVILRPAGSEARGEALPFLMQRTPYGTSWVSSAAVNGSKPELAASGYIFVFGDIRGRYESEGKFVMNRAIVAHTTKNDVDETTDTRDTIDWLLKSVPNNNGKVGVLGVSYPGFLAMSAGIEAHPAVKAISPQAPMTNVWMGDDFFHNGAFRETYGFDYVQQLEAQKTDARVESKEDTFDFFLRNGNFAGAADAAKMEKLPTAKIFLTQPTYTKFWQDMAVEKHLTKVEVPTLEVGGWWDQEDMWGTQAEYAALKPHDTNDEVFMVLGPWNHGGWGPTTRHLGALDFGAATGDQYRKTMEAPFFEKYLKGRGGFDLTGVASFRTGVNKWERYEAWPPTQGFREAKLFLNADGGLSRDTPAAAGKAAVSYSADPANPVPYRNRPIQSTYADGSKWRTWLVEDQRFVSGRKDLTNFSSPVLEKDVTVTGDVVADLFASTTGTDGDFVVKLIDVYPNDAPAPMAGYQLMIVDEIFRGRYQKSFETPEALTPGEVTEYRWSLHGADHTFLKGHRMMVEVQSSWFPLYDRNPQTFVPNIMTAPASAYRGQTVTIYGSEKYPSHLEFSVPDGD</sequence>
<evidence type="ECO:0000313" key="4">
    <source>
        <dbReference type="EMBL" id="MBB5342597.1"/>
    </source>
</evidence>
<accession>A0A7W8J795</accession>
<dbReference type="InterPro" id="IPR013736">
    <property type="entry name" value="Xaa-Pro_dipept_C"/>
</dbReference>
<dbReference type="Pfam" id="PF02129">
    <property type="entry name" value="Peptidase_S15"/>
    <property type="match status" value="1"/>
</dbReference>
<dbReference type="InterPro" id="IPR000383">
    <property type="entry name" value="Xaa-Pro-like_dom"/>
</dbReference>
<dbReference type="InterPro" id="IPR029058">
    <property type="entry name" value="AB_hydrolase_fold"/>
</dbReference>
<dbReference type="SMART" id="SM00939">
    <property type="entry name" value="PepX_C"/>
    <property type="match status" value="1"/>
</dbReference>
<name>A0A7W8J795_9BACT</name>
<dbReference type="Gene3D" id="2.60.120.260">
    <property type="entry name" value="Galactose-binding domain-like"/>
    <property type="match status" value="1"/>
</dbReference>
<protein>
    <recommendedName>
        <fullName evidence="3">Xaa-Pro dipeptidyl-peptidase C-terminal domain-containing protein</fullName>
    </recommendedName>
</protein>
<comment type="caution">
    <text evidence="4">The sequence shown here is derived from an EMBL/GenBank/DDBJ whole genome shotgun (WGS) entry which is preliminary data.</text>
</comment>
<reference evidence="4 5" key="1">
    <citation type="submission" date="2020-08" db="EMBL/GenBank/DDBJ databases">
        <title>Genomic Encyclopedia of Type Strains, Phase IV (KMG-V): Genome sequencing to study the core and pangenomes of soil and plant-associated prokaryotes.</title>
        <authorList>
            <person name="Whitman W."/>
        </authorList>
    </citation>
    <scope>NUCLEOTIDE SEQUENCE [LARGE SCALE GENOMIC DNA]</scope>
    <source>
        <strain evidence="4 5">M8US30</strain>
    </source>
</reference>
<dbReference type="NCBIfam" id="TIGR00976">
    <property type="entry name" value="CocE_NonD"/>
    <property type="match status" value="1"/>
</dbReference>
<dbReference type="Pfam" id="PF08530">
    <property type="entry name" value="PepX_C"/>
    <property type="match status" value="1"/>
</dbReference>
<evidence type="ECO:0000259" key="3">
    <source>
        <dbReference type="SMART" id="SM00939"/>
    </source>
</evidence>
<dbReference type="Gene3D" id="1.10.3020.10">
    <property type="entry name" value="alpha-amino acid ester hydrolase ( Helical cap domain)"/>
    <property type="match status" value="1"/>
</dbReference>
<dbReference type="Gene3D" id="3.40.50.1820">
    <property type="entry name" value="alpha/beta hydrolase"/>
    <property type="match status" value="1"/>
</dbReference>
<keyword evidence="2" id="KW-0732">Signal</keyword>
<dbReference type="AlphaFoldDB" id="A0A7W8J795"/>
<keyword evidence="1" id="KW-0378">Hydrolase</keyword>
<evidence type="ECO:0000313" key="5">
    <source>
        <dbReference type="Proteomes" id="UP000569092"/>
    </source>
</evidence>
<dbReference type="Proteomes" id="UP000569092">
    <property type="component" value="Unassembled WGS sequence"/>
</dbReference>
<evidence type="ECO:0000256" key="1">
    <source>
        <dbReference type="ARBA" id="ARBA00022801"/>
    </source>
</evidence>
<feature type="signal peptide" evidence="2">
    <location>
        <begin position="1"/>
        <end position="26"/>
    </location>
</feature>